<proteinExistence type="predicted"/>
<feature type="domain" description="NmrA-like" evidence="1">
    <location>
        <begin position="42"/>
        <end position="152"/>
    </location>
</feature>
<dbReference type="InterPro" id="IPR036291">
    <property type="entry name" value="NAD(P)-bd_dom_sf"/>
</dbReference>
<dbReference type="EMBL" id="BSPC01000031">
    <property type="protein sequence ID" value="GLS20588.1"/>
    <property type="molecule type" value="Genomic_DNA"/>
</dbReference>
<dbReference type="Gene3D" id="3.40.50.720">
    <property type="entry name" value="NAD(P)-binding Rossmann-like Domain"/>
    <property type="match status" value="1"/>
</dbReference>
<dbReference type="PANTHER" id="PTHR43162:SF1">
    <property type="entry name" value="PRESTALK A DIFFERENTIATION PROTEIN A"/>
    <property type="match status" value="1"/>
</dbReference>
<dbReference type="InterPro" id="IPR008030">
    <property type="entry name" value="NmrA-like"/>
</dbReference>
<dbReference type="PANTHER" id="PTHR43162">
    <property type="match status" value="1"/>
</dbReference>
<evidence type="ECO:0000313" key="3">
    <source>
        <dbReference type="Proteomes" id="UP001156882"/>
    </source>
</evidence>
<dbReference type="InterPro" id="IPR051604">
    <property type="entry name" value="Ergot_Alk_Oxidoreductase"/>
</dbReference>
<evidence type="ECO:0000259" key="1">
    <source>
        <dbReference type="Pfam" id="PF05368"/>
    </source>
</evidence>
<dbReference type="Pfam" id="PF05368">
    <property type="entry name" value="NmrA"/>
    <property type="match status" value="1"/>
</dbReference>
<reference evidence="3" key="1">
    <citation type="journal article" date="2019" name="Int. J. Syst. Evol. Microbiol.">
        <title>The Global Catalogue of Microorganisms (GCM) 10K type strain sequencing project: providing services to taxonomists for standard genome sequencing and annotation.</title>
        <authorList>
            <consortium name="The Broad Institute Genomics Platform"/>
            <consortium name="The Broad Institute Genome Sequencing Center for Infectious Disease"/>
            <person name="Wu L."/>
            <person name="Ma J."/>
        </authorList>
    </citation>
    <scope>NUCLEOTIDE SEQUENCE [LARGE SCALE GENOMIC DNA]</scope>
    <source>
        <strain evidence="3">NBRC 101365</strain>
    </source>
</reference>
<evidence type="ECO:0000313" key="2">
    <source>
        <dbReference type="EMBL" id="GLS20588.1"/>
    </source>
</evidence>
<keyword evidence="3" id="KW-1185">Reference proteome</keyword>
<name>A0ABQ6CLF1_9HYPH</name>
<protein>
    <recommendedName>
        <fullName evidence="1">NmrA-like domain-containing protein</fullName>
    </recommendedName>
</protein>
<gene>
    <name evidence="2" type="ORF">GCM10007874_36050</name>
</gene>
<organism evidence="2 3">
    <name type="scientific">Labrys miyagiensis</name>
    <dbReference type="NCBI Taxonomy" id="346912"/>
    <lineage>
        <taxon>Bacteria</taxon>
        <taxon>Pseudomonadati</taxon>
        <taxon>Pseudomonadota</taxon>
        <taxon>Alphaproteobacteria</taxon>
        <taxon>Hyphomicrobiales</taxon>
        <taxon>Xanthobacteraceae</taxon>
        <taxon>Labrys</taxon>
    </lineage>
</organism>
<dbReference type="SUPFAM" id="SSF51735">
    <property type="entry name" value="NAD(P)-binding Rossmann-fold domains"/>
    <property type="match status" value="1"/>
</dbReference>
<dbReference type="Proteomes" id="UP001156882">
    <property type="component" value="Unassembled WGS sequence"/>
</dbReference>
<accession>A0ABQ6CLF1</accession>
<sequence length="203" mass="21937">MLCGQRQAGATHVVRMSAIGAAHDAPTINSRLHALSDAELAASGIAYTVLKPHFFDQNFAMIAPTVASQGMIYFPLADGRNSFVDTRDISELAAKVLTTSGHEGKTYTVTGPASISMNEVATTIGEVIGKDVKYTALPFEGARRSFEEMRIDEWSINSMKDYMAAFGSGWGDFVSDDFERVMGKAPRSFKQFASDFAGLFGKA</sequence>
<comment type="caution">
    <text evidence="2">The sequence shown here is derived from an EMBL/GenBank/DDBJ whole genome shotgun (WGS) entry which is preliminary data.</text>
</comment>